<protein>
    <submittedName>
        <fullName evidence="2">Uncharacterized protein</fullName>
    </submittedName>
</protein>
<dbReference type="EMBL" id="SRLO01007428">
    <property type="protein sequence ID" value="TNN28003.1"/>
    <property type="molecule type" value="Genomic_DNA"/>
</dbReference>
<proteinExistence type="predicted"/>
<comment type="caution">
    <text evidence="2">The sequence shown here is derived from an EMBL/GenBank/DDBJ whole genome shotgun (WGS) entry which is preliminary data.</text>
</comment>
<reference evidence="2 3" key="1">
    <citation type="submission" date="2019-03" db="EMBL/GenBank/DDBJ databases">
        <title>First draft genome of Liparis tanakae, snailfish: a comprehensive survey of snailfish specific genes.</title>
        <authorList>
            <person name="Kim W."/>
            <person name="Song I."/>
            <person name="Jeong J.-H."/>
            <person name="Kim D."/>
            <person name="Kim S."/>
            <person name="Ryu S."/>
            <person name="Song J.Y."/>
            <person name="Lee S.K."/>
        </authorList>
    </citation>
    <scope>NUCLEOTIDE SEQUENCE [LARGE SCALE GENOMIC DNA]</scope>
    <source>
        <tissue evidence="2">Muscle</tissue>
    </source>
</reference>
<evidence type="ECO:0000313" key="2">
    <source>
        <dbReference type="EMBL" id="TNN28003.1"/>
    </source>
</evidence>
<feature type="region of interest" description="Disordered" evidence="1">
    <location>
        <begin position="1"/>
        <end position="41"/>
    </location>
</feature>
<feature type="compositionally biased region" description="Basic and acidic residues" evidence="1">
    <location>
        <begin position="28"/>
        <end position="40"/>
    </location>
</feature>
<dbReference type="Proteomes" id="UP000314294">
    <property type="component" value="Unassembled WGS sequence"/>
</dbReference>
<name>A0A4Z2EGU8_9TELE</name>
<evidence type="ECO:0000256" key="1">
    <source>
        <dbReference type="SAM" id="MobiDB-lite"/>
    </source>
</evidence>
<feature type="compositionally biased region" description="Basic and acidic residues" evidence="1">
    <location>
        <begin position="1"/>
        <end position="17"/>
    </location>
</feature>
<dbReference type="AlphaFoldDB" id="A0A4Z2EGU8"/>
<sequence>MIPQRRKERDLQDEKSRATSSGHGFDSLQKEKEAQRDAPRRVGIRSADAALLWEEQFILIGNSSGALSSGRRVSIPPSVLNLLDSLLHLPVAGCRQETYSVSLLSKAFRSGDTEREAEGLCRVIMPVTVSARRHREETPGGDTGRVRVPARYLRPAPGSSSPSPSCCCGATAVKQSGVRRYGRSERTKRTKRELNIKNAKQRGHVVHCVT</sequence>
<evidence type="ECO:0000313" key="3">
    <source>
        <dbReference type="Proteomes" id="UP000314294"/>
    </source>
</evidence>
<accession>A0A4Z2EGU8</accession>
<keyword evidence="3" id="KW-1185">Reference proteome</keyword>
<gene>
    <name evidence="2" type="ORF">EYF80_061848</name>
</gene>
<organism evidence="2 3">
    <name type="scientific">Liparis tanakae</name>
    <name type="common">Tanaka's snailfish</name>
    <dbReference type="NCBI Taxonomy" id="230148"/>
    <lineage>
        <taxon>Eukaryota</taxon>
        <taxon>Metazoa</taxon>
        <taxon>Chordata</taxon>
        <taxon>Craniata</taxon>
        <taxon>Vertebrata</taxon>
        <taxon>Euteleostomi</taxon>
        <taxon>Actinopterygii</taxon>
        <taxon>Neopterygii</taxon>
        <taxon>Teleostei</taxon>
        <taxon>Neoteleostei</taxon>
        <taxon>Acanthomorphata</taxon>
        <taxon>Eupercaria</taxon>
        <taxon>Perciformes</taxon>
        <taxon>Cottioidei</taxon>
        <taxon>Cottales</taxon>
        <taxon>Liparidae</taxon>
        <taxon>Liparis</taxon>
    </lineage>
</organism>